<comment type="caution">
    <text evidence="3">The sequence shown here is derived from an EMBL/GenBank/DDBJ whole genome shotgun (WGS) entry which is preliminary data.</text>
</comment>
<sequence>MHSDLIKRMERPRPEKQAALPSVNDVVEKQTVLIKKQMDMISSLSSQLDELRQRMAAMEDGGSALSKPTVTTGVADAVDIASGPESETAAPKRRSSPKSLAAVWYEWFSSLSSKTKRNRRRYHEVKVTVAFMRIFLPRGYDVTGTDSSSKARVLKAGEEAEEEIHAFLGAKNKKSKAFSTVVKTLKKMYAEGKLNKHIARYQARCAEGLVLDGSPAASVHVLLPQPLQDTQHNS</sequence>
<dbReference type="Proteomes" id="UP000435112">
    <property type="component" value="Unassembled WGS sequence"/>
</dbReference>
<evidence type="ECO:0000313" key="4">
    <source>
        <dbReference type="Proteomes" id="UP000435112"/>
    </source>
</evidence>
<evidence type="ECO:0000313" key="3">
    <source>
        <dbReference type="EMBL" id="KAE8964464.1"/>
    </source>
</evidence>
<evidence type="ECO:0000256" key="1">
    <source>
        <dbReference type="SAM" id="Coils"/>
    </source>
</evidence>
<protein>
    <submittedName>
        <fullName evidence="3">Uncharacterized protein</fullName>
    </submittedName>
</protein>
<proteinExistence type="predicted"/>
<feature type="region of interest" description="Disordered" evidence="2">
    <location>
        <begin position="1"/>
        <end position="21"/>
    </location>
</feature>
<accession>A0A6A3H649</accession>
<dbReference type="OrthoDB" id="127942at2759"/>
<feature type="coiled-coil region" evidence="1">
    <location>
        <begin position="34"/>
        <end position="61"/>
    </location>
</feature>
<gene>
    <name evidence="3" type="ORF">PR002_g28968</name>
</gene>
<evidence type="ECO:0000256" key="2">
    <source>
        <dbReference type="SAM" id="MobiDB-lite"/>
    </source>
</evidence>
<reference evidence="3 4" key="1">
    <citation type="submission" date="2018-09" db="EMBL/GenBank/DDBJ databases">
        <title>Genomic investigation of the strawberry pathogen Phytophthora fragariae indicates pathogenicity is determined by transcriptional variation in three key races.</title>
        <authorList>
            <person name="Adams T.M."/>
            <person name="Armitage A.D."/>
            <person name="Sobczyk M.K."/>
            <person name="Bates H.J."/>
            <person name="Dunwell J.M."/>
            <person name="Nellist C.F."/>
            <person name="Harrison R.J."/>
        </authorList>
    </citation>
    <scope>NUCLEOTIDE SEQUENCE [LARGE SCALE GENOMIC DNA]</scope>
    <source>
        <strain evidence="3 4">SCRP324</strain>
    </source>
</reference>
<keyword evidence="1" id="KW-0175">Coiled coil</keyword>
<feature type="compositionally biased region" description="Basic and acidic residues" evidence="2">
    <location>
        <begin position="1"/>
        <end position="16"/>
    </location>
</feature>
<dbReference type="EMBL" id="QXFU01005415">
    <property type="protein sequence ID" value="KAE8964464.1"/>
    <property type="molecule type" value="Genomic_DNA"/>
</dbReference>
<organism evidence="3 4">
    <name type="scientific">Phytophthora rubi</name>
    <dbReference type="NCBI Taxonomy" id="129364"/>
    <lineage>
        <taxon>Eukaryota</taxon>
        <taxon>Sar</taxon>
        <taxon>Stramenopiles</taxon>
        <taxon>Oomycota</taxon>
        <taxon>Peronosporomycetes</taxon>
        <taxon>Peronosporales</taxon>
        <taxon>Peronosporaceae</taxon>
        <taxon>Phytophthora</taxon>
    </lineage>
</organism>
<dbReference type="AlphaFoldDB" id="A0A6A3H649"/>
<name>A0A6A3H649_9STRA</name>